<dbReference type="EMBL" id="JQGC01000004">
    <property type="protein sequence ID" value="KFL31914.1"/>
    <property type="molecule type" value="Genomic_DNA"/>
</dbReference>
<sequence length="201" mass="20666">MTSTSIKALMAVVATAIGLSAVAPAMAQLAPQAPDAAVTQEDGGPGNQAFRPQGGGPRQNGGGIGGFFDFSRGGEGIEIALVRLSHRLDLTTEQQALFDTLKTSALAAAEDFATATEGLRPTRPAEGEQPAMPDVAQRLETRIAVEKAHVAALEAVQPSVAAFFDSLTDEQKAELMPAQGEHGPRGQHGGQGPRGFGGGNR</sequence>
<dbReference type="Proteomes" id="UP000028981">
    <property type="component" value="Unassembled WGS sequence"/>
</dbReference>
<accession>A0A087M4W1</accession>
<evidence type="ECO:0008006" key="5">
    <source>
        <dbReference type="Google" id="ProtNLM"/>
    </source>
</evidence>
<dbReference type="RefSeq" id="WP_035080421.1">
    <property type="nucleotide sequence ID" value="NZ_JQGC01000004.1"/>
</dbReference>
<reference evidence="3 4" key="1">
    <citation type="submission" date="2014-08" db="EMBL/GenBank/DDBJ databases">
        <authorList>
            <person name="Hassan Y.I."/>
            <person name="Lepp D."/>
            <person name="Zhou T."/>
        </authorList>
    </citation>
    <scope>NUCLEOTIDE SEQUENCE [LARGE SCALE GENOMIC DNA]</scope>
    <source>
        <strain evidence="3 4">IFO13584</strain>
    </source>
</reference>
<dbReference type="AlphaFoldDB" id="A0A087M4W1"/>
<dbReference type="InterPro" id="IPR012899">
    <property type="entry name" value="LTXXQ"/>
</dbReference>
<comment type="caution">
    <text evidence="3">The sequence shown here is derived from an EMBL/GenBank/DDBJ whole genome shotgun (WGS) entry which is preliminary data.</text>
</comment>
<dbReference type="STRING" id="46914.JP75_05795"/>
<feature type="compositionally biased region" description="Gly residues" evidence="1">
    <location>
        <begin position="186"/>
        <end position="201"/>
    </location>
</feature>
<dbReference type="Pfam" id="PF07813">
    <property type="entry name" value="LTXXQ"/>
    <property type="match status" value="1"/>
</dbReference>
<organism evidence="3 4">
    <name type="scientific">Devosia riboflavina</name>
    <dbReference type="NCBI Taxonomy" id="46914"/>
    <lineage>
        <taxon>Bacteria</taxon>
        <taxon>Pseudomonadati</taxon>
        <taxon>Pseudomonadota</taxon>
        <taxon>Alphaproteobacteria</taxon>
        <taxon>Hyphomicrobiales</taxon>
        <taxon>Devosiaceae</taxon>
        <taxon>Devosia</taxon>
    </lineage>
</organism>
<feature type="chain" id="PRO_5001826013" description="LTXXQ motif family protein" evidence="2">
    <location>
        <begin position="28"/>
        <end position="201"/>
    </location>
</feature>
<feature type="signal peptide" evidence="2">
    <location>
        <begin position="1"/>
        <end position="27"/>
    </location>
</feature>
<dbReference type="GO" id="GO:0042597">
    <property type="term" value="C:periplasmic space"/>
    <property type="evidence" value="ECO:0007669"/>
    <property type="project" value="InterPro"/>
</dbReference>
<feature type="compositionally biased region" description="Gly residues" evidence="1">
    <location>
        <begin position="53"/>
        <end position="65"/>
    </location>
</feature>
<gene>
    <name evidence="3" type="ORF">JP75_05795</name>
</gene>
<evidence type="ECO:0000313" key="3">
    <source>
        <dbReference type="EMBL" id="KFL31914.1"/>
    </source>
</evidence>
<feature type="region of interest" description="Disordered" evidence="1">
    <location>
        <begin position="171"/>
        <end position="201"/>
    </location>
</feature>
<keyword evidence="2" id="KW-0732">Signal</keyword>
<keyword evidence="4" id="KW-1185">Reference proteome</keyword>
<evidence type="ECO:0000256" key="1">
    <source>
        <dbReference type="SAM" id="MobiDB-lite"/>
    </source>
</evidence>
<dbReference type="OrthoDB" id="7949978at2"/>
<evidence type="ECO:0000256" key="2">
    <source>
        <dbReference type="SAM" id="SignalP"/>
    </source>
</evidence>
<feature type="region of interest" description="Disordered" evidence="1">
    <location>
        <begin position="33"/>
        <end position="65"/>
    </location>
</feature>
<name>A0A087M4W1_9HYPH</name>
<proteinExistence type="predicted"/>
<evidence type="ECO:0000313" key="4">
    <source>
        <dbReference type="Proteomes" id="UP000028981"/>
    </source>
</evidence>
<protein>
    <recommendedName>
        <fullName evidence="5">LTXXQ motif family protein</fullName>
    </recommendedName>
</protein>